<dbReference type="GO" id="GO:0005886">
    <property type="term" value="C:plasma membrane"/>
    <property type="evidence" value="ECO:0007669"/>
    <property type="project" value="UniProtKB-ARBA"/>
</dbReference>
<dbReference type="GO" id="GO:0006955">
    <property type="term" value="P:immune response"/>
    <property type="evidence" value="ECO:0007669"/>
    <property type="project" value="InterPro"/>
</dbReference>
<reference evidence="11" key="1">
    <citation type="submission" date="2025-08" db="UniProtKB">
        <authorList>
            <consortium name="Ensembl"/>
        </authorList>
    </citation>
    <scope>IDENTIFICATION</scope>
</reference>
<sequence length="441" mass="47660">MTGVSHCAWFWSLSLSFSFSLSLSLSLSFFLSLFHCSFSLCLSLTPILPISHSYPPSHFFFWFLSHFLFLSPRFSLPLSCSYFPSPCLPLPTLLSALSHASPHSPTQDLSYPPHSLSPDSPSSSPASSLEEKKKLSTAHPLCFSRALPSSPPQQAWTPLLASQWLQGQAVFWESSGKGCGWGHGCHCCRWEGGSAVLTSSMQLTQAGGQKDHSQKQEPAQPQGHADVYIYREEGSRQNLRLSPRLECNDAMVTDTADPGAQAQQGLGFQKLPEEEPEADLSPGLPAAHLIGAPLKGQGLGWEATKEQAFLTSGTQFSDAEGLALPQDGLYYLYCLVGYRGRAPPGGGEPRGRSVTLRSSLYRAGGAYGPGTPELLLEGAETVTPVLDPAGRQGYGPLWYTSVGFGGLVQLRRGERVYVNISHPDMVDFARGKTFFGAVMVG</sequence>
<dbReference type="CDD" id="cd00184">
    <property type="entry name" value="TNF"/>
    <property type="match status" value="1"/>
</dbReference>
<proteinExistence type="inferred from homology"/>
<dbReference type="AlphaFoldDB" id="A0A8C9IS49"/>
<evidence type="ECO:0000256" key="6">
    <source>
        <dbReference type="ARBA" id="ARBA00023180"/>
    </source>
</evidence>
<keyword evidence="5" id="KW-0472">Membrane</keyword>
<reference evidence="11" key="2">
    <citation type="submission" date="2025-09" db="UniProtKB">
        <authorList>
            <consortium name="Ensembl"/>
        </authorList>
    </citation>
    <scope>IDENTIFICATION</scope>
</reference>
<feature type="compositionally biased region" description="Low complexity" evidence="9">
    <location>
        <begin position="104"/>
        <end position="128"/>
    </location>
</feature>
<dbReference type="InterPro" id="IPR006052">
    <property type="entry name" value="TNF_dom"/>
</dbReference>
<accession>A0A8C9IS49</accession>
<evidence type="ECO:0000256" key="7">
    <source>
        <dbReference type="ARBA" id="ARBA00030168"/>
    </source>
</evidence>
<feature type="domain" description="THD" evidence="10">
    <location>
        <begin position="285"/>
        <end position="440"/>
    </location>
</feature>
<evidence type="ECO:0000256" key="1">
    <source>
        <dbReference type="ARBA" id="ARBA00004606"/>
    </source>
</evidence>
<dbReference type="Ensembl" id="ENSPTET00000052480.1">
    <property type="protein sequence ID" value="ENSPTEP00000038986.1"/>
    <property type="gene ID" value="ENSPTEG00000036152.1"/>
</dbReference>
<dbReference type="InterPro" id="IPR002961">
    <property type="entry name" value="TNF_C"/>
</dbReference>
<organism evidence="11 12">
    <name type="scientific">Piliocolobus tephrosceles</name>
    <name type="common">Ugandan red Colobus</name>
    <dbReference type="NCBI Taxonomy" id="591936"/>
    <lineage>
        <taxon>Eukaryota</taxon>
        <taxon>Metazoa</taxon>
        <taxon>Chordata</taxon>
        <taxon>Craniata</taxon>
        <taxon>Vertebrata</taxon>
        <taxon>Euteleostomi</taxon>
        <taxon>Mammalia</taxon>
        <taxon>Eutheria</taxon>
        <taxon>Euarchontoglires</taxon>
        <taxon>Primates</taxon>
        <taxon>Haplorrhini</taxon>
        <taxon>Catarrhini</taxon>
        <taxon>Cercopithecidae</taxon>
        <taxon>Colobinae</taxon>
        <taxon>Piliocolobus</taxon>
    </lineage>
</organism>
<keyword evidence="6" id="KW-0325">Glycoprotein</keyword>
<dbReference type="GO" id="GO:0005164">
    <property type="term" value="F:tumor necrosis factor receptor binding"/>
    <property type="evidence" value="ECO:0007669"/>
    <property type="project" value="InterPro"/>
</dbReference>
<gene>
    <name evidence="11" type="primary">LTB</name>
</gene>
<feature type="region of interest" description="Disordered" evidence="9">
    <location>
        <begin position="203"/>
        <end position="223"/>
    </location>
</feature>
<evidence type="ECO:0000259" key="10">
    <source>
        <dbReference type="PROSITE" id="PS50049"/>
    </source>
</evidence>
<dbReference type="GO" id="GO:0005615">
    <property type="term" value="C:extracellular space"/>
    <property type="evidence" value="ECO:0007669"/>
    <property type="project" value="UniProtKB-KW"/>
</dbReference>
<comment type="similarity">
    <text evidence="2">Belongs to the tumor necrosis factor family.</text>
</comment>
<dbReference type="InterPro" id="IPR006053">
    <property type="entry name" value="TNF"/>
</dbReference>
<evidence type="ECO:0000256" key="8">
    <source>
        <dbReference type="ARBA" id="ARBA00033262"/>
    </source>
</evidence>
<evidence type="ECO:0000313" key="11">
    <source>
        <dbReference type="Ensembl" id="ENSPTEP00000038986.1"/>
    </source>
</evidence>
<evidence type="ECO:0000313" key="12">
    <source>
        <dbReference type="Proteomes" id="UP000694416"/>
    </source>
</evidence>
<evidence type="ECO:0000256" key="5">
    <source>
        <dbReference type="ARBA" id="ARBA00023136"/>
    </source>
</evidence>
<evidence type="ECO:0000256" key="9">
    <source>
        <dbReference type="SAM" id="MobiDB-lite"/>
    </source>
</evidence>
<protein>
    <recommendedName>
        <fullName evidence="3">Lymphotoxin-beta</fullName>
    </recommendedName>
    <alternativeName>
        <fullName evidence="7">Tumor necrosis factor C</fullName>
    </alternativeName>
    <alternativeName>
        <fullName evidence="8">Tumor necrosis factor ligand superfamily member 3</fullName>
    </alternativeName>
</protein>
<dbReference type="Proteomes" id="UP000694416">
    <property type="component" value="Unplaced"/>
</dbReference>
<evidence type="ECO:0000256" key="4">
    <source>
        <dbReference type="ARBA" id="ARBA00022514"/>
    </source>
</evidence>
<comment type="subcellular location">
    <subcellularLocation>
        <location evidence="1">Membrane</location>
        <topology evidence="1">Single-pass type II membrane protein</topology>
    </subcellularLocation>
</comment>
<dbReference type="PRINTS" id="PR01237">
    <property type="entry name" value="TNFC"/>
</dbReference>
<dbReference type="PROSITE" id="PS00251">
    <property type="entry name" value="THD_1"/>
    <property type="match status" value="1"/>
</dbReference>
<evidence type="ECO:0000256" key="2">
    <source>
        <dbReference type="ARBA" id="ARBA00008670"/>
    </source>
</evidence>
<name>A0A8C9IS49_9PRIM</name>
<dbReference type="PRINTS" id="PR01234">
    <property type="entry name" value="TNECROSISFCT"/>
</dbReference>
<dbReference type="InterPro" id="IPR008983">
    <property type="entry name" value="Tumour_necrosis_fac-like_dom"/>
</dbReference>
<dbReference type="FunFam" id="2.60.120.40:FF:000030">
    <property type="entry name" value="Lymphotoxin-beta"/>
    <property type="match status" value="1"/>
</dbReference>
<keyword evidence="4" id="KW-0202">Cytokine</keyword>
<dbReference type="SMART" id="SM00207">
    <property type="entry name" value="TNF"/>
    <property type="match status" value="1"/>
</dbReference>
<dbReference type="SUPFAM" id="SSF49842">
    <property type="entry name" value="TNF-like"/>
    <property type="match status" value="1"/>
</dbReference>
<dbReference type="Gene3D" id="2.60.120.40">
    <property type="match status" value="1"/>
</dbReference>
<dbReference type="GO" id="GO:0005125">
    <property type="term" value="F:cytokine activity"/>
    <property type="evidence" value="ECO:0007669"/>
    <property type="project" value="UniProtKB-KW"/>
</dbReference>
<dbReference type="InterPro" id="IPR021184">
    <property type="entry name" value="TNF_CS"/>
</dbReference>
<dbReference type="PANTHER" id="PTHR11471">
    <property type="entry name" value="TUMOR NECROSIS FACTOR FAMILY MEMBER"/>
    <property type="match status" value="1"/>
</dbReference>
<evidence type="ECO:0000256" key="3">
    <source>
        <dbReference type="ARBA" id="ARBA00017745"/>
    </source>
</evidence>
<feature type="region of interest" description="Disordered" evidence="9">
    <location>
        <begin position="104"/>
        <end position="130"/>
    </location>
</feature>
<dbReference type="PROSITE" id="PS50049">
    <property type="entry name" value="THD_2"/>
    <property type="match status" value="1"/>
</dbReference>
<dbReference type="PANTHER" id="PTHR11471:SF29">
    <property type="entry name" value="LYMPHOTOXIN-BETA"/>
    <property type="match status" value="1"/>
</dbReference>
<dbReference type="Pfam" id="PF00229">
    <property type="entry name" value="TNF"/>
    <property type="match status" value="1"/>
</dbReference>
<keyword evidence="12" id="KW-1185">Reference proteome</keyword>